<dbReference type="Proteomes" id="UP001247620">
    <property type="component" value="Unassembled WGS sequence"/>
</dbReference>
<feature type="domain" description="TonB-dependent receptor plug" evidence="15">
    <location>
        <begin position="118"/>
        <end position="247"/>
    </location>
</feature>
<evidence type="ECO:0000256" key="1">
    <source>
        <dbReference type="ARBA" id="ARBA00004571"/>
    </source>
</evidence>
<dbReference type="RefSeq" id="WP_310094339.1">
    <property type="nucleotide sequence ID" value="NZ_JAVDUU010000002.1"/>
</dbReference>
<evidence type="ECO:0000256" key="10">
    <source>
        <dbReference type="PROSITE-ProRule" id="PRU01360"/>
    </source>
</evidence>
<dbReference type="InterPro" id="IPR008969">
    <property type="entry name" value="CarboxyPept-like_regulatory"/>
</dbReference>
<feature type="domain" description="TonB-dependent receptor-like beta-barrel" evidence="14">
    <location>
        <begin position="469"/>
        <end position="875"/>
    </location>
</feature>
<dbReference type="Pfam" id="PF13715">
    <property type="entry name" value="CarbopepD_reg_2"/>
    <property type="match status" value="1"/>
</dbReference>
<dbReference type="PANTHER" id="PTHR30069:SF29">
    <property type="entry name" value="HEMOGLOBIN AND HEMOGLOBIN-HAPTOGLOBIN-BINDING PROTEIN 1-RELATED"/>
    <property type="match status" value="1"/>
</dbReference>
<keyword evidence="8" id="KW-0675">Receptor</keyword>
<evidence type="ECO:0000313" key="17">
    <source>
        <dbReference type="Proteomes" id="UP001247620"/>
    </source>
</evidence>
<keyword evidence="2 10" id="KW-0813">Transport</keyword>
<evidence type="ECO:0000259" key="14">
    <source>
        <dbReference type="Pfam" id="PF00593"/>
    </source>
</evidence>
<dbReference type="InterPro" id="IPR023997">
    <property type="entry name" value="TonB-dep_OMP_SusC/RagA_CS"/>
</dbReference>
<comment type="subcellular location">
    <subcellularLocation>
        <location evidence="1 10">Cell outer membrane</location>
        <topology evidence="1 10">Multi-pass membrane protein</topology>
    </subcellularLocation>
</comment>
<dbReference type="SUPFAM" id="SSF56935">
    <property type="entry name" value="Porins"/>
    <property type="match status" value="1"/>
</dbReference>
<accession>A0ABU1T920</accession>
<evidence type="ECO:0000256" key="2">
    <source>
        <dbReference type="ARBA" id="ARBA00022448"/>
    </source>
</evidence>
<dbReference type="NCBIfam" id="TIGR04056">
    <property type="entry name" value="OMP_RagA_SusC"/>
    <property type="match status" value="1"/>
</dbReference>
<keyword evidence="7 10" id="KW-0472">Membrane</keyword>
<dbReference type="InterPro" id="IPR037066">
    <property type="entry name" value="Plug_dom_sf"/>
</dbReference>
<evidence type="ECO:0000256" key="6">
    <source>
        <dbReference type="ARBA" id="ARBA00023077"/>
    </source>
</evidence>
<sequence length="1085" mass="117812">MKKLLLASLCILLLCVTQAFAQNRTITGTVTAQEDGLPIPGVSVRVKGTTIGTQTGTNGKYTLSVPENSVLIISFIGYAQQEIPVTGAVINAKLVVSSRQLGEVVVTGALGITRTRNQQSYAAQQVSADEVNKTRSASFVTGLSGKISGLEIRQNNALGSSVNVVLRGVKSITGNNQALFVIDGVPVDNSNLNGRPTPKTGGQQDGQGGYDYGSPASDINPDDIESVTVLKGAAASALYGSRGSNGVILITSKKAKKGLGIIINSSISVGSVDKSTFAKYQHSYGGGYGAYYQDPSAHFFYGDVNGDGKSDLVTPTTEDASYGAAFDPNLKVYQWDAFDKTSANYLKATPWVAAKNDPTSFFVKPVSNNQSIMITNGTDAGTFKLGYTRSDENGILPNSNIKKNSVDLAGTYNITPKLTVGGAVNYYNTNGLGRPGTGYDGASARNVMTNFRQWWEVNNDVKELKAAYDRTGKNITWNYADPLAGNLSPIFWDNPYYVRYQNFETDTRNRYLGNVNVNYKPTEWLTITGRTSLDAYTQLDEERKNVSSVGVPYYSRKNTSYSETNYDLLATVDKNLSKQFNLKALLGTNIRKQNTQSVYSTTNGGLIVPSVYSLSNSLNTPNAPYEYKGLREVDGIFAGATLTYNNLLTLDGTIRRDKSSTLPAANNTYYYPSVSGGFIFSELLKQYSWLSYGKLRANYAQVGGDAPIYSVLDTYTITPPFGSNPQSSVNTTKNNPNLKPERTKSAEVGLELAFFDNRLGFDGSYYSTKTFDEILPVNVSTATGYSFKYLNAGTVTNKGLELSLNGSPIRTKDFNWKITLNYTRNRSKVTELFKDGTGEESKNLELNSYQGGVSINATLNQPFGTIRGTDYIYDKSGQKVVGANGQYLQSGPTATIGNSNPDWIGGINNSFSYKGFNFSFLIDVRKGGSVFSTDMYYGLATGLYPETVYTNDLGNPVRNTLANGGGFIRPGVTEAGQPNTVRVSASNYGAFGYVRLPNKAFVYDASYVKLREALIGYSLPQKTVSSLGPIKEVTFQLIGRNLWIIHKNLPYSDPEEGLSSGNLQGYQVGAYPTTRTISLNLKLRF</sequence>
<dbReference type="Pfam" id="PF00593">
    <property type="entry name" value="TonB_dep_Rec_b-barrel"/>
    <property type="match status" value="1"/>
</dbReference>
<reference evidence="16 17" key="1">
    <citation type="submission" date="2023-07" db="EMBL/GenBank/DDBJ databases">
        <title>Sorghum-associated microbial communities from plants grown in Nebraska, USA.</title>
        <authorList>
            <person name="Schachtman D."/>
        </authorList>
    </citation>
    <scope>NUCLEOTIDE SEQUENCE [LARGE SCALE GENOMIC DNA]</scope>
    <source>
        <strain evidence="16 17">3262</strain>
    </source>
</reference>
<dbReference type="Gene3D" id="2.40.170.20">
    <property type="entry name" value="TonB-dependent receptor, beta-barrel domain"/>
    <property type="match status" value="1"/>
</dbReference>
<evidence type="ECO:0000256" key="7">
    <source>
        <dbReference type="ARBA" id="ARBA00023136"/>
    </source>
</evidence>
<comment type="caution">
    <text evidence="16">The sequence shown here is derived from an EMBL/GenBank/DDBJ whole genome shotgun (WGS) entry which is preliminary data.</text>
</comment>
<evidence type="ECO:0000313" key="16">
    <source>
        <dbReference type="EMBL" id="MDR6941890.1"/>
    </source>
</evidence>
<name>A0ABU1T920_9SPHI</name>
<evidence type="ECO:0000256" key="4">
    <source>
        <dbReference type="ARBA" id="ARBA00022692"/>
    </source>
</evidence>
<feature type="region of interest" description="Disordered" evidence="12">
    <location>
        <begin position="190"/>
        <end position="211"/>
    </location>
</feature>
<dbReference type="PROSITE" id="PS52016">
    <property type="entry name" value="TONB_DEPENDENT_REC_3"/>
    <property type="match status" value="1"/>
</dbReference>
<dbReference type="SUPFAM" id="SSF49464">
    <property type="entry name" value="Carboxypeptidase regulatory domain-like"/>
    <property type="match status" value="1"/>
</dbReference>
<comment type="similarity">
    <text evidence="10 11">Belongs to the TonB-dependent receptor family.</text>
</comment>
<protein>
    <submittedName>
        <fullName evidence="16">TonB-linked SusC/RagA family outer membrane protein</fullName>
    </submittedName>
</protein>
<gene>
    <name evidence="16" type="ORF">J2W55_001732</name>
</gene>
<keyword evidence="5 13" id="KW-0732">Signal</keyword>
<dbReference type="InterPro" id="IPR000531">
    <property type="entry name" value="Beta-barrel_TonB"/>
</dbReference>
<keyword evidence="6 11" id="KW-0798">TonB box</keyword>
<keyword evidence="17" id="KW-1185">Reference proteome</keyword>
<evidence type="ECO:0000259" key="15">
    <source>
        <dbReference type="Pfam" id="PF07715"/>
    </source>
</evidence>
<dbReference type="InterPro" id="IPR012910">
    <property type="entry name" value="Plug_dom"/>
</dbReference>
<dbReference type="EMBL" id="JAVDUU010000002">
    <property type="protein sequence ID" value="MDR6941890.1"/>
    <property type="molecule type" value="Genomic_DNA"/>
</dbReference>
<feature type="signal peptide" evidence="13">
    <location>
        <begin position="1"/>
        <end position="21"/>
    </location>
</feature>
<keyword evidence="3 10" id="KW-1134">Transmembrane beta strand</keyword>
<evidence type="ECO:0000256" key="8">
    <source>
        <dbReference type="ARBA" id="ARBA00023170"/>
    </source>
</evidence>
<keyword evidence="4 10" id="KW-0812">Transmembrane</keyword>
<feature type="chain" id="PRO_5046745868" evidence="13">
    <location>
        <begin position="22"/>
        <end position="1085"/>
    </location>
</feature>
<feature type="region of interest" description="Disordered" evidence="12">
    <location>
        <begin position="722"/>
        <end position="741"/>
    </location>
</feature>
<dbReference type="InterPro" id="IPR023996">
    <property type="entry name" value="TonB-dep_OMP_SusC/RagA"/>
</dbReference>
<evidence type="ECO:0000256" key="13">
    <source>
        <dbReference type="SAM" id="SignalP"/>
    </source>
</evidence>
<dbReference type="Gene3D" id="2.170.130.10">
    <property type="entry name" value="TonB-dependent receptor, plug domain"/>
    <property type="match status" value="1"/>
</dbReference>
<evidence type="ECO:0000256" key="9">
    <source>
        <dbReference type="ARBA" id="ARBA00023237"/>
    </source>
</evidence>
<dbReference type="PANTHER" id="PTHR30069">
    <property type="entry name" value="TONB-DEPENDENT OUTER MEMBRANE RECEPTOR"/>
    <property type="match status" value="1"/>
</dbReference>
<dbReference type="InterPro" id="IPR036942">
    <property type="entry name" value="Beta-barrel_TonB_sf"/>
</dbReference>
<evidence type="ECO:0000256" key="3">
    <source>
        <dbReference type="ARBA" id="ARBA00022452"/>
    </source>
</evidence>
<evidence type="ECO:0000256" key="11">
    <source>
        <dbReference type="RuleBase" id="RU003357"/>
    </source>
</evidence>
<evidence type="ECO:0000256" key="5">
    <source>
        <dbReference type="ARBA" id="ARBA00022729"/>
    </source>
</evidence>
<dbReference type="InterPro" id="IPR039426">
    <property type="entry name" value="TonB-dep_rcpt-like"/>
</dbReference>
<organism evidence="16 17">
    <name type="scientific">Mucilaginibacter pocheonensis</name>
    <dbReference type="NCBI Taxonomy" id="398050"/>
    <lineage>
        <taxon>Bacteria</taxon>
        <taxon>Pseudomonadati</taxon>
        <taxon>Bacteroidota</taxon>
        <taxon>Sphingobacteriia</taxon>
        <taxon>Sphingobacteriales</taxon>
        <taxon>Sphingobacteriaceae</taxon>
        <taxon>Mucilaginibacter</taxon>
    </lineage>
</organism>
<feature type="compositionally biased region" description="Polar residues" evidence="12">
    <location>
        <begin position="722"/>
        <end position="737"/>
    </location>
</feature>
<evidence type="ECO:0000256" key="12">
    <source>
        <dbReference type="SAM" id="MobiDB-lite"/>
    </source>
</evidence>
<keyword evidence="9 10" id="KW-0998">Cell outer membrane</keyword>
<proteinExistence type="inferred from homology"/>
<dbReference type="NCBIfam" id="TIGR04057">
    <property type="entry name" value="SusC_RagA_signa"/>
    <property type="match status" value="1"/>
</dbReference>
<dbReference type="Gene3D" id="2.60.40.1120">
    <property type="entry name" value="Carboxypeptidase-like, regulatory domain"/>
    <property type="match status" value="1"/>
</dbReference>
<dbReference type="Pfam" id="PF07715">
    <property type="entry name" value="Plug"/>
    <property type="match status" value="1"/>
</dbReference>